<dbReference type="GO" id="GO:0042742">
    <property type="term" value="P:defense response to bacterium"/>
    <property type="evidence" value="ECO:0007669"/>
    <property type="project" value="UniProtKB-KW"/>
</dbReference>
<keyword evidence="4" id="KW-0929">Antimicrobial</keyword>
<evidence type="ECO:0000256" key="4">
    <source>
        <dbReference type="ARBA" id="ARBA00022529"/>
    </source>
</evidence>
<keyword evidence="7" id="KW-0391">Immunity</keyword>
<evidence type="ECO:0000313" key="10">
    <source>
        <dbReference type="Proteomes" id="UP000694843"/>
    </source>
</evidence>
<evidence type="ECO:0000256" key="6">
    <source>
        <dbReference type="ARBA" id="ARBA00022729"/>
    </source>
</evidence>
<evidence type="ECO:0000313" key="11">
    <source>
        <dbReference type="RefSeq" id="XP_047737738.1"/>
    </source>
</evidence>
<reference evidence="11" key="1">
    <citation type="submission" date="2025-08" db="UniProtKB">
        <authorList>
            <consortium name="RefSeq"/>
        </authorList>
    </citation>
    <scope>IDENTIFICATION</scope>
    <source>
        <tissue evidence="11">Whole organism</tissue>
    </source>
</reference>
<dbReference type="GeneID" id="108679842"/>
<dbReference type="GO" id="GO:0005576">
    <property type="term" value="C:extracellular region"/>
    <property type="evidence" value="ECO:0007669"/>
    <property type="project" value="UniProtKB-SubCell"/>
</dbReference>
<dbReference type="PANTHER" id="PTHR45828:SF9">
    <property type="entry name" value="CELL WALL INTEGRITY AND STRESS RESPONSE COMPONENT 4-LIKE-RELATED"/>
    <property type="match status" value="1"/>
</dbReference>
<dbReference type="OMA" id="VYFRATI"/>
<evidence type="ECO:0000256" key="2">
    <source>
        <dbReference type="ARBA" id="ARBA00008501"/>
    </source>
</evidence>
<evidence type="ECO:0000259" key="9">
    <source>
        <dbReference type="PROSITE" id="PS51019"/>
    </source>
</evidence>
<dbReference type="Proteomes" id="UP000694843">
    <property type="component" value="Unplaced"/>
</dbReference>
<dbReference type="InterPro" id="IPR002861">
    <property type="entry name" value="Reeler_dom"/>
</dbReference>
<gene>
    <name evidence="11" type="primary">LOC108679842</name>
</gene>
<dbReference type="RefSeq" id="XP_047737738.1">
    <property type="nucleotide sequence ID" value="XM_047881782.1"/>
</dbReference>
<accession>A0A979FM41</accession>
<dbReference type="Gene3D" id="2.60.40.4060">
    <property type="entry name" value="Reeler domain"/>
    <property type="match status" value="1"/>
</dbReference>
<comment type="subcellular location">
    <subcellularLocation>
        <location evidence="1">Secreted</location>
    </subcellularLocation>
</comment>
<protein>
    <submittedName>
        <fullName evidence="11">Ferric-chelate reductase 1</fullName>
    </submittedName>
</protein>
<sequence>MPPSMFVLAVLRRREILQHLNVIFLVPVHVSGPKIKGFFIQAIDDDYKPIGSFIKNDYSKLHDECSAITHSHPGPKKDVSFIWKAPQHGHGGNVYFRATILEEYDKYWSKVFAKVLRPPHF</sequence>
<dbReference type="PANTHER" id="PTHR45828">
    <property type="entry name" value="CYTOCHROME B561/FERRIC REDUCTASE TRANSMEMBRANE"/>
    <property type="match status" value="1"/>
</dbReference>
<dbReference type="GO" id="GO:0016020">
    <property type="term" value="C:membrane"/>
    <property type="evidence" value="ECO:0007669"/>
    <property type="project" value="TreeGrafter"/>
</dbReference>
<dbReference type="AlphaFoldDB" id="A0A979FM41"/>
<evidence type="ECO:0000256" key="3">
    <source>
        <dbReference type="ARBA" id="ARBA00022525"/>
    </source>
</evidence>
<dbReference type="KEGG" id="hazt:108679842"/>
<dbReference type="OrthoDB" id="2419613at2759"/>
<evidence type="ECO:0000256" key="8">
    <source>
        <dbReference type="ARBA" id="ARBA00023022"/>
    </source>
</evidence>
<dbReference type="Pfam" id="PF02014">
    <property type="entry name" value="Reeler"/>
    <property type="match status" value="1"/>
</dbReference>
<dbReference type="InterPro" id="IPR051237">
    <property type="entry name" value="Ferric-chelate_Red/DefProt"/>
</dbReference>
<dbReference type="InterPro" id="IPR042307">
    <property type="entry name" value="Reeler_sf"/>
</dbReference>
<proteinExistence type="inferred from homology"/>
<keyword evidence="3" id="KW-0964">Secreted</keyword>
<keyword evidence="8" id="KW-0044">Antibiotic</keyword>
<keyword evidence="5" id="KW-0399">Innate immunity</keyword>
<keyword evidence="10" id="KW-1185">Reference proteome</keyword>
<evidence type="ECO:0000256" key="1">
    <source>
        <dbReference type="ARBA" id="ARBA00004613"/>
    </source>
</evidence>
<dbReference type="PROSITE" id="PS51019">
    <property type="entry name" value="REELIN"/>
    <property type="match status" value="1"/>
</dbReference>
<evidence type="ECO:0000256" key="7">
    <source>
        <dbReference type="ARBA" id="ARBA00022859"/>
    </source>
</evidence>
<feature type="domain" description="Reelin" evidence="9">
    <location>
        <begin position="1"/>
        <end position="121"/>
    </location>
</feature>
<keyword evidence="6" id="KW-0732">Signal</keyword>
<organism evidence="10 11">
    <name type="scientific">Hyalella azteca</name>
    <name type="common">Amphipod</name>
    <dbReference type="NCBI Taxonomy" id="294128"/>
    <lineage>
        <taxon>Eukaryota</taxon>
        <taxon>Metazoa</taxon>
        <taxon>Ecdysozoa</taxon>
        <taxon>Arthropoda</taxon>
        <taxon>Crustacea</taxon>
        <taxon>Multicrustacea</taxon>
        <taxon>Malacostraca</taxon>
        <taxon>Eumalacostraca</taxon>
        <taxon>Peracarida</taxon>
        <taxon>Amphipoda</taxon>
        <taxon>Senticaudata</taxon>
        <taxon>Talitrida</taxon>
        <taxon>Talitroidea</taxon>
        <taxon>Hyalellidae</taxon>
        <taxon>Hyalella</taxon>
    </lineage>
</organism>
<evidence type="ECO:0000256" key="5">
    <source>
        <dbReference type="ARBA" id="ARBA00022588"/>
    </source>
</evidence>
<dbReference type="GO" id="GO:0045087">
    <property type="term" value="P:innate immune response"/>
    <property type="evidence" value="ECO:0007669"/>
    <property type="project" value="UniProtKB-KW"/>
</dbReference>
<name>A0A979FM41_HYAAZ</name>
<dbReference type="CDD" id="cd08544">
    <property type="entry name" value="Reeler"/>
    <property type="match status" value="1"/>
</dbReference>
<comment type="similarity">
    <text evidence="2">Belongs to the insect defense protein family.</text>
</comment>